<feature type="signal peptide" evidence="2">
    <location>
        <begin position="1"/>
        <end position="22"/>
    </location>
</feature>
<proteinExistence type="predicted"/>
<reference evidence="3" key="1">
    <citation type="journal article" date="2019" name="bioRxiv">
        <title>The Genome of the Zebra Mussel, Dreissena polymorpha: A Resource for Invasive Species Research.</title>
        <authorList>
            <person name="McCartney M.A."/>
            <person name="Auch B."/>
            <person name="Kono T."/>
            <person name="Mallez S."/>
            <person name="Zhang Y."/>
            <person name="Obille A."/>
            <person name="Becker A."/>
            <person name="Abrahante J.E."/>
            <person name="Garbe J."/>
            <person name="Badalamenti J.P."/>
            <person name="Herman A."/>
            <person name="Mangelson H."/>
            <person name="Liachko I."/>
            <person name="Sullivan S."/>
            <person name="Sone E.D."/>
            <person name="Koren S."/>
            <person name="Silverstein K.A.T."/>
            <person name="Beckman K.B."/>
            <person name="Gohl D.M."/>
        </authorList>
    </citation>
    <scope>NUCLEOTIDE SEQUENCE</scope>
    <source>
        <strain evidence="3">Duluth1</strain>
        <tissue evidence="3">Whole animal</tissue>
    </source>
</reference>
<feature type="chain" id="PRO_5038604689" evidence="2">
    <location>
        <begin position="23"/>
        <end position="92"/>
    </location>
</feature>
<evidence type="ECO:0000313" key="3">
    <source>
        <dbReference type="EMBL" id="KAH3826836.1"/>
    </source>
</evidence>
<feature type="compositionally biased region" description="Polar residues" evidence="1">
    <location>
        <begin position="71"/>
        <end position="83"/>
    </location>
</feature>
<evidence type="ECO:0000256" key="1">
    <source>
        <dbReference type="SAM" id="MobiDB-lite"/>
    </source>
</evidence>
<comment type="caution">
    <text evidence="3">The sequence shown here is derived from an EMBL/GenBank/DDBJ whole genome shotgun (WGS) entry which is preliminary data.</text>
</comment>
<evidence type="ECO:0000313" key="4">
    <source>
        <dbReference type="Proteomes" id="UP000828390"/>
    </source>
</evidence>
<keyword evidence="4" id="KW-1185">Reference proteome</keyword>
<feature type="region of interest" description="Disordered" evidence="1">
    <location>
        <begin position="69"/>
        <end position="92"/>
    </location>
</feature>
<accession>A0A9D4JWR4</accession>
<dbReference type="EMBL" id="JAIWYP010000005">
    <property type="protein sequence ID" value="KAH3826836.1"/>
    <property type="molecule type" value="Genomic_DNA"/>
</dbReference>
<dbReference type="AlphaFoldDB" id="A0A9D4JWR4"/>
<gene>
    <name evidence="3" type="ORF">DPMN_128748</name>
</gene>
<keyword evidence="2" id="KW-0732">Signal</keyword>
<sequence length="92" mass="10837">MIYDTRFLHFVCFVFNFGEVLSDGVERFVEDRGSMISEYSSQYFYEDRWQAYLSSGALQKYWLEYSENMEPPSSTNLSTPSDRTSPKLKTTK</sequence>
<dbReference type="Proteomes" id="UP000828390">
    <property type="component" value="Unassembled WGS sequence"/>
</dbReference>
<organism evidence="3 4">
    <name type="scientific">Dreissena polymorpha</name>
    <name type="common">Zebra mussel</name>
    <name type="synonym">Mytilus polymorpha</name>
    <dbReference type="NCBI Taxonomy" id="45954"/>
    <lineage>
        <taxon>Eukaryota</taxon>
        <taxon>Metazoa</taxon>
        <taxon>Spiralia</taxon>
        <taxon>Lophotrochozoa</taxon>
        <taxon>Mollusca</taxon>
        <taxon>Bivalvia</taxon>
        <taxon>Autobranchia</taxon>
        <taxon>Heteroconchia</taxon>
        <taxon>Euheterodonta</taxon>
        <taxon>Imparidentia</taxon>
        <taxon>Neoheterodontei</taxon>
        <taxon>Myida</taxon>
        <taxon>Dreissenoidea</taxon>
        <taxon>Dreissenidae</taxon>
        <taxon>Dreissena</taxon>
    </lineage>
</organism>
<evidence type="ECO:0000256" key="2">
    <source>
        <dbReference type="SAM" id="SignalP"/>
    </source>
</evidence>
<reference evidence="3" key="2">
    <citation type="submission" date="2020-11" db="EMBL/GenBank/DDBJ databases">
        <authorList>
            <person name="McCartney M.A."/>
            <person name="Auch B."/>
            <person name="Kono T."/>
            <person name="Mallez S."/>
            <person name="Becker A."/>
            <person name="Gohl D.M."/>
            <person name="Silverstein K.A.T."/>
            <person name="Koren S."/>
            <person name="Bechman K.B."/>
            <person name="Herman A."/>
            <person name="Abrahante J.E."/>
            <person name="Garbe J."/>
        </authorList>
    </citation>
    <scope>NUCLEOTIDE SEQUENCE</scope>
    <source>
        <strain evidence="3">Duluth1</strain>
        <tissue evidence="3">Whole animal</tissue>
    </source>
</reference>
<name>A0A9D4JWR4_DREPO</name>
<protein>
    <submittedName>
        <fullName evidence="3">Uncharacterized protein</fullName>
    </submittedName>
</protein>